<feature type="transmembrane region" description="Helical" evidence="9">
    <location>
        <begin position="189"/>
        <end position="210"/>
    </location>
</feature>
<dbReference type="EMBL" id="CP065383">
    <property type="protein sequence ID" value="QPM68089.1"/>
    <property type="molecule type" value="Genomic_DNA"/>
</dbReference>
<evidence type="ECO:0000256" key="8">
    <source>
        <dbReference type="ARBA" id="ARBA00023136"/>
    </source>
</evidence>
<evidence type="ECO:0000256" key="6">
    <source>
        <dbReference type="ARBA" id="ARBA00022970"/>
    </source>
</evidence>
<evidence type="ECO:0000256" key="5">
    <source>
        <dbReference type="ARBA" id="ARBA00022692"/>
    </source>
</evidence>
<proteinExistence type="inferred from homology"/>
<keyword evidence="6" id="KW-0029">Amino-acid transport</keyword>
<reference evidence="11 12" key="1">
    <citation type="journal article" date="2021" name="Nat. Commun.">
        <title>Isolation of a member of the candidate phylum Atribacteria reveals a unique cell membrane structure.</title>
        <authorList>
            <person name="Taiki K."/>
            <person name="Nobu M.K."/>
            <person name="Kusada H."/>
            <person name="Meng X.-Y."/>
            <person name="Hosoki N."/>
            <person name="Uematsu K."/>
            <person name="Yoshioka H."/>
            <person name="Kamagata Y."/>
            <person name="Tamaki H."/>
        </authorList>
    </citation>
    <scope>NUCLEOTIDE SEQUENCE [LARGE SCALE GENOMIC DNA]</scope>
    <source>
        <strain evidence="11 12">RT761</strain>
    </source>
</reference>
<dbReference type="InterPro" id="IPR010065">
    <property type="entry name" value="AA_ABC_transptr_permease_3TM"/>
</dbReference>
<evidence type="ECO:0000256" key="4">
    <source>
        <dbReference type="ARBA" id="ARBA00022475"/>
    </source>
</evidence>
<dbReference type="KEGG" id="alam:RT761_01303"/>
<feature type="transmembrane region" description="Helical" evidence="9">
    <location>
        <begin position="58"/>
        <end position="78"/>
    </location>
</feature>
<dbReference type="Proteomes" id="UP000594463">
    <property type="component" value="Chromosome"/>
</dbReference>
<dbReference type="SUPFAM" id="SSF161098">
    <property type="entry name" value="MetI-like"/>
    <property type="match status" value="1"/>
</dbReference>
<accession>A0A7T1ALF9</accession>
<dbReference type="AlphaFoldDB" id="A0A7T1ALF9"/>
<keyword evidence="7 9" id="KW-1133">Transmembrane helix</keyword>
<feature type="transmembrane region" description="Helical" evidence="9">
    <location>
        <begin position="25"/>
        <end position="46"/>
    </location>
</feature>
<keyword evidence="5 9" id="KW-0812">Transmembrane</keyword>
<evidence type="ECO:0000256" key="7">
    <source>
        <dbReference type="ARBA" id="ARBA00022989"/>
    </source>
</evidence>
<dbReference type="PANTHER" id="PTHR30614">
    <property type="entry name" value="MEMBRANE COMPONENT OF AMINO ACID ABC TRANSPORTER"/>
    <property type="match status" value="1"/>
</dbReference>
<evidence type="ECO:0000256" key="1">
    <source>
        <dbReference type="ARBA" id="ARBA00004429"/>
    </source>
</evidence>
<keyword evidence="8 9" id="KW-0472">Membrane</keyword>
<dbReference type="InterPro" id="IPR035906">
    <property type="entry name" value="MetI-like_sf"/>
</dbReference>
<name>A0A7T1ALF9_ATRLM</name>
<feature type="transmembrane region" description="Helical" evidence="9">
    <location>
        <begin position="84"/>
        <end position="102"/>
    </location>
</feature>
<evidence type="ECO:0000256" key="9">
    <source>
        <dbReference type="RuleBase" id="RU363032"/>
    </source>
</evidence>
<comment type="subcellular location">
    <subcellularLocation>
        <location evidence="1">Cell inner membrane</location>
        <topology evidence="1">Multi-pass membrane protein</topology>
    </subcellularLocation>
    <subcellularLocation>
        <location evidence="9">Cell membrane</location>
        <topology evidence="9">Multi-pass membrane protein</topology>
    </subcellularLocation>
</comment>
<feature type="domain" description="ABC transmembrane type-1" evidence="10">
    <location>
        <begin position="15"/>
        <end position="207"/>
    </location>
</feature>
<organism evidence="11 12">
    <name type="scientific">Atribacter laminatus</name>
    <dbReference type="NCBI Taxonomy" id="2847778"/>
    <lineage>
        <taxon>Bacteria</taxon>
        <taxon>Pseudomonadati</taxon>
        <taxon>Atribacterota</taxon>
        <taxon>Atribacteria</taxon>
        <taxon>Atribacterales</taxon>
        <taxon>Atribacteraceae</taxon>
        <taxon>Atribacter</taxon>
    </lineage>
</organism>
<dbReference type="GO" id="GO:0043190">
    <property type="term" value="C:ATP-binding cassette (ABC) transporter complex"/>
    <property type="evidence" value="ECO:0007669"/>
    <property type="project" value="InterPro"/>
</dbReference>
<dbReference type="InterPro" id="IPR043429">
    <property type="entry name" value="ArtM/GltK/GlnP/TcyL/YhdX-like"/>
</dbReference>
<comment type="similarity">
    <text evidence="2">Belongs to the binding-protein-dependent transport system permease family. HisMQ subfamily.</text>
</comment>
<sequence length="226" mass="24817">MDSYVFIQEQLLPALLEGTVVTVKLILLSVPFGLLTGIFIAVGRVYGSKSISMFCRLYVLFFKGCPLLLLLFMIYFGLPPLGISFSPIVASVLGFVLCNGAYSSEYIRGAIQSVKIGQITAAEALGMTRLQGVLYIILPQAFRRALPGVGNEIIYLIKYSSLAYMITCIELTGAGKIVAARFFRFTETFIVIGIIYLILVTIATKLLNFAERKLYYPGMGPTSFKG</sequence>
<dbReference type="GO" id="GO:0022857">
    <property type="term" value="F:transmembrane transporter activity"/>
    <property type="evidence" value="ECO:0007669"/>
    <property type="project" value="InterPro"/>
</dbReference>
<dbReference type="Pfam" id="PF00528">
    <property type="entry name" value="BPD_transp_1"/>
    <property type="match status" value="1"/>
</dbReference>
<dbReference type="CDD" id="cd06261">
    <property type="entry name" value="TM_PBP2"/>
    <property type="match status" value="1"/>
</dbReference>
<evidence type="ECO:0000259" key="10">
    <source>
        <dbReference type="PROSITE" id="PS50928"/>
    </source>
</evidence>
<protein>
    <submittedName>
        <fullName evidence="11">L-cystine transport system permease protein YecS</fullName>
    </submittedName>
</protein>
<dbReference type="PROSITE" id="PS50928">
    <property type="entry name" value="ABC_TM1"/>
    <property type="match status" value="1"/>
</dbReference>
<keyword evidence="12" id="KW-1185">Reference proteome</keyword>
<dbReference type="GO" id="GO:0006865">
    <property type="term" value="P:amino acid transport"/>
    <property type="evidence" value="ECO:0007669"/>
    <property type="project" value="UniProtKB-KW"/>
</dbReference>
<gene>
    <name evidence="11" type="primary">yecS</name>
    <name evidence="11" type="ORF">RT761_01303</name>
</gene>
<evidence type="ECO:0000256" key="2">
    <source>
        <dbReference type="ARBA" id="ARBA00010072"/>
    </source>
</evidence>
<evidence type="ECO:0000313" key="11">
    <source>
        <dbReference type="EMBL" id="QPM68089.1"/>
    </source>
</evidence>
<dbReference type="InterPro" id="IPR000515">
    <property type="entry name" value="MetI-like"/>
</dbReference>
<dbReference type="NCBIfam" id="TIGR01726">
    <property type="entry name" value="HEQRo_perm_3TM"/>
    <property type="match status" value="1"/>
</dbReference>
<evidence type="ECO:0000256" key="3">
    <source>
        <dbReference type="ARBA" id="ARBA00022448"/>
    </source>
</evidence>
<evidence type="ECO:0000313" key="12">
    <source>
        <dbReference type="Proteomes" id="UP000594463"/>
    </source>
</evidence>
<keyword evidence="3 9" id="KW-0813">Transport</keyword>
<keyword evidence="4" id="KW-1003">Cell membrane</keyword>
<dbReference type="RefSeq" id="WP_218113249.1">
    <property type="nucleotide sequence ID" value="NZ_CP065383.1"/>
</dbReference>
<dbReference type="PANTHER" id="PTHR30614:SF0">
    <property type="entry name" value="L-CYSTINE TRANSPORT SYSTEM PERMEASE PROTEIN TCYL"/>
    <property type="match status" value="1"/>
</dbReference>
<feature type="transmembrane region" description="Helical" evidence="9">
    <location>
        <begin position="162"/>
        <end position="183"/>
    </location>
</feature>
<dbReference type="Gene3D" id="1.10.3720.10">
    <property type="entry name" value="MetI-like"/>
    <property type="match status" value="1"/>
</dbReference>